<proteinExistence type="predicted"/>
<organism evidence="1">
    <name type="scientific">bioreactor metagenome</name>
    <dbReference type="NCBI Taxonomy" id="1076179"/>
    <lineage>
        <taxon>unclassified sequences</taxon>
        <taxon>metagenomes</taxon>
        <taxon>ecological metagenomes</taxon>
    </lineage>
</organism>
<comment type="caution">
    <text evidence="1">The sequence shown here is derived from an EMBL/GenBank/DDBJ whole genome shotgun (WGS) entry which is preliminary data.</text>
</comment>
<dbReference type="AlphaFoldDB" id="A0A645E6C1"/>
<accession>A0A645E6C1</accession>
<evidence type="ECO:0000313" key="1">
    <source>
        <dbReference type="EMBL" id="MPM97307.1"/>
    </source>
</evidence>
<sequence length="101" mass="12486">MNYFFDRHNRYKNIIEFLCQYKGVSEGELFKILEDEDCKYLLALLLKKYECLNQQEFHENFPSSKVNFKEYMKNAEEKMLFNKRIRDMYFEAEELLDKKVK</sequence>
<protein>
    <submittedName>
        <fullName evidence="1">Uncharacterized protein</fullName>
    </submittedName>
</protein>
<name>A0A645E6C1_9ZZZZ</name>
<dbReference type="EMBL" id="VSSQ01043601">
    <property type="protein sequence ID" value="MPM97307.1"/>
    <property type="molecule type" value="Genomic_DNA"/>
</dbReference>
<reference evidence="1" key="1">
    <citation type="submission" date="2019-08" db="EMBL/GenBank/DDBJ databases">
        <authorList>
            <person name="Kucharzyk K."/>
            <person name="Murdoch R.W."/>
            <person name="Higgins S."/>
            <person name="Loffler F."/>
        </authorList>
    </citation>
    <scope>NUCLEOTIDE SEQUENCE</scope>
</reference>
<gene>
    <name evidence="1" type="ORF">SDC9_144480</name>
</gene>